<dbReference type="EMBL" id="ACLF03000004">
    <property type="protein sequence ID" value="EFQ83419.1"/>
    <property type="molecule type" value="Genomic_DNA"/>
</dbReference>
<protein>
    <recommendedName>
        <fullName evidence="3">Peptidase MA-like domain-containing protein</fullName>
    </recommendedName>
</protein>
<dbReference type="AlphaFoldDB" id="E2SAM3"/>
<evidence type="ECO:0008006" key="3">
    <source>
        <dbReference type="Google" id="ProtNLM"/>
    </source>
</evidence>
<dbReference type="eggNOG" id="COG0308">
    <property type="taxonomic scope" value="Bacteria"/>
</dbReference>
<gene>
    <name evidence="1" type="ORF">HMPREF0063_11081</name>
</gene>
<evidence type="ECO:0000313" key="1">
    <source>
        <dbReference type="EMBL" id="EFQ83419.1"/>
    </source>
</evidence>
<reference evidence="1" key="1">
    <citation type="submission" date="2010-08" db="EMBL/GenBank/DDBJ databases">
        <authorList>
            <person name="Muzny D."/>
            <person name="Qin X."/>
            <person name="Buhay C."/>
            <person name="Dugan-Rocha S."/>
            <person name="Ding Y."/>
            <person name="Chen G."/>
            <person name="Hawes A."/>
            <person name="Holder M."/>
            <person name="Jhangiani S."/>
            <person name="Johnson A."/>
            <person name="Khan Z."/>
            <person name="Li Z."/>
            <person name="Liu W."/>
            <person name="Liu X."/>
            <person name="Perez L."/>
            <person name="Shen H."/>
            <person name="Wang Q."/>
            <person name="Watt J."/>
            <person name="Xi L."/>
            <person name="Xin Y."/>
            <person name="Zhou J."/>
            <person name="Deng J."/>
            <person name="Jiang H."/>
            <person name="Liu Y."/>
            <person name="Qu J."/>
            <person name="Song X.-Z."/>
            <person name="Zhang L."/>
            <person name="Villasana D."/>
            <person name="Johnson A."/>
            <person name="Liu J."/>
            <person name="Liyanage D."/>
            <person name="Lorensuhewa L."/>
            <person name="Robinson T."/>
            <person name="Song A."/>
            <person name="Song B.-B."/>
            <person name="Dinh H."/>
            <person name="Thornton R."/>
            <person name="Coyle M."/>
            <person name="Francisco L."/>
            <person name="Jackson L."/>
            <person name="Javaid M."/>
            <person name="Korchina V."/>
            <person name="Kovar C."/>
            <person name="Mata R."/>
            <person name="Mathew T."/>
            <person name="Ngo R."/>
            <person name="Nguyen L."/>
            <person name="Nguyen N."/>
            <person name="Okwuonu G."/>
            <person name="Ongeri F."/>
            <person name="Pham C."/>
            <person name="Simmons D."/>
            <person name="Wilczek-Boney K."/>
            <person name="Hale W."/>
            <person name="Jakkamsetti A."/>
            <person name="Pham P."/>
            <person name="Ruth R."/>
            <person name="San Lucas F."/>
            <person name="Warren J."/>
            <person name="Zhang J."/>
            <person name="Zhao Z."/>
            <person name="Zhou C."/>
            <person name="Zhu D."/>
            <person name="Lee S."/>
            <person name="Bess C."/>
            <person name="Blankenburg K."/>
            <person name="Forbes L."/>
            <person name="Fu Q."/>
            <person name="Gubbala S."/>
            <person name="Hirani K."/>
            <person name="Jayaseelan J.C."/>
            <person name="Lara F."/>
            <person name="Munidasa M."/>
            <person name="Palculict T."/>
            <person name="Patil S."/>
            <person name="Pu L.-L."/>
            <person name="Saada N."/>
            <person name="Tang L."/>
            <person name="Weissenberger G."/>
            <person name="Zhu Y."/>
            <person name="Hemphill L."/>
            <person name="Shang Y."/>
            <person name="Youmans B."/>
            <person name="Ayvaz T."/>
            <person name="Ross M."/>
            <person name="Santibanez J."/>
            <person name="Aqrawi P."/>
            <person name="Gross S."/>
            <person name="Joshi V."/>
            <person name="Fowler G."/>
            <person name="Nazareth L."/>
            <person name="Reid J."/>
            <person name="Worley K."/>
            <person name="Petrosino J."/>
            <person name="Highlander S."/>
            <person name="Gibbs R."/>
        </authorList>
    </citation>
    <scope>NUCLEOTIDE SEQUENCE [LARGE SCALE GENOMIC DNA]</scope>
    <source>
        <strain evidence="1">DSM 15272</strain>
    </source>
</reference>
<keyword evidence="2" id="KW-1185">Reference proteome</keyword>
<evidence type="ECO:0000313" key="2">
    <source>
        <dbReference type="Proteomes" id="UP000003111"/>
    </source>
</evidence>
<dbReference type="Proteomes" id="UP000003111">
    <property type="component" value="Unassembled WGS sequence"/>
</dbReference>
<proteinExistence type="predicted"/>
<name>E2SAM3_9ACTN</name>
<dbReference type="STRING" id="585531.HMPREF0063_11081"/>
<organism evidence="1 2">
    <name type="scientific">Aeromicrobium marinum DSM 15272</name>
    <dbReference type="NCBI Taxonomy" id="585531"/>
    <lineage>
        <taxon>Bacteria</taxon>
        <taxon>Bacillati</taxon>
        <taxon>Actinomycetota</taxon>
        <taxon>Actinomycetes</taxon>
        <taxon>Propionibacteriales</taxon>
        <taxon>Nocardioidaceae</taxon>
        <taxon>Aeromicrobium</taxon>
    </lineage>
</organism>
<comment type="caution">
    <text evidence="1">The sequence shown here is derived from an EMBL/GenBank/DDBJ whole genome shotgun (WGS) entry which is preliminary data.</text>
</comment>
<dbReference type="HOGENOM" id="CLU_705519_0_0_11"/>
<accession>E2SAM3</accession>
<sequence length="396" mass="40741">MGAVAILVAVLVGLLVWQRPWAGDDPAAAVPDLPTRSDRVVVEQLAALSAAETAADFRRAAGESAASAELADRIWRARTALAVDGIDFRRMSGGTVVDDPDGSTSVVVEVSWGTAEASPLGGTDSATARVRLRFLPTGDERLALTGVQTAGDLMPLWLAGEIDVRGGAGAVAISVDGGGIDAVTEKVEVAREQVERITGSDEPLVVVDPATAELGADLLGRTEAELAPIAGVATRLTGSRPLVLLNPDVFAAMDGRAAQVVVTHEATHAMTGAVGAAVEPWVSEGFADFVALRDDTAPLDVSAGQILEQVRTSGAPASLPSAADFDTGGSGLGAVYEGAWLIFRLIGETAPDASVVEFYTRVRDGADVEQALSDTLGTDLTSLTAAWRDYLTTGAS</sequence>